<reference evidence="1 2" key="1">
    <citation type="submission" date="2018-05" db="EMBL/GenBank/DDBJ databases">
        <title>Oceanovita maritima gen. nov., sp. nov., a marine bacterium in the family Rhodobacteraceae isolated from surface seawater of Lundu port Xiamen, China.</title>
        <authorList>
            <person name="Hetharua B.H."/>
            <person name="Min D."/>
            <person name="Liao H."/>
            <person name="Tian Y."/>
        </authorList>
    </citation>
    <scope>NUCLEOTIDE SEQUENCE [LARGE SCALE GENOMIC DNA]</scope>
    <source>
        <strain evidence="1 2">FSX-11</strain>
    </source>
</reference>
<dbReference type="Gene3D" id="3.40.50.300">
    <property type="entry name" value="P-loop containing nucleotide triphosphate hydrolases"/>
    <property type="match status" value="1"/>
</dbReference>
<proteinExistence type="predicted"/>
<dbReference type="EMBL" id="QFVT01000003">
    <property type="protein sequence ID" value="PYC48393.1"/>
    <property type="molecule type" value="Genomic_DNA"/>
</dbReference>
<gene>
    <name evidence="1" type="ORF">DI396_05260</name>
</gene>
<sequence>MLIFSKAKLVFLSMPKTGTTAYETALSPFASQYVCDPPELKHAPVYRYNRFFRPMLEKFVSPDIETLAVVREPIDWLGSWYRYRHRPFLAGKPTSTAGMSFDAFVQAYCKGSRPAFANVGSQVNFVKPQPNGTKVDHLFRYENQSGLLTFLEERLGIKIELARENVSPAMPLSLSPEVEEKLRRKCAEEFELWESIT</sequence>
<evidence type="ECO:0000313" key="1">
    <source>
        <dbReference type="EMBL" id="PYC48393.1"/>
    </source>
</evidence>
<dbReference type="OrthoDB" id="7687351at2"/>
<keyword evidence="1" id="KW-0808">Transferase</keyword>
<dbReference type="InterPro" id="IPR027417">
    <property type="entry name" value="P-loop_NTPase"/>
</dbReference>
<dbReference type="SUPFAM" id="SSF52540">
    <property type="entry name" value="P-loop containing nucleoside triphosphate hydrolases"/>
    <property type="match status" value="1"/>
</dbReference>
<dbReference type="AlphaFoldDB" id="A0A2V4NDQ7"/>
<keyword evidence="2" id="KW-1185">Reference proteome</keyword>
<comment type="caution">
    <text evidence="1">The sequence shown here is derived from an EMBL/GenBank/DDBJ whole genome shotgun (WGS) entry which is preliminary data.</text>
</comment>
<evidence type="ECO:0000313" key="2">
    <source>
        <dbReference type="Proteomes" id="UP000248012"/>
    </source>
</evidence>
<organism evidence="1 2">
    <name type="scientific">Litorivita pollutaquae</name>
    <dbReference type="NCBI Taxonomy" id="2200892"/>
    <lineage>
        <taxon>Bacteria</taxon>
        <taxon>Pseudomonadati</taxon>
        <taxon>Pseudomonadota</taxon>
        <taxon>Alphaproteobacteria</taxon>
        <taxon>Rhodobacterales</taxon>
        <taxon>Paracoccaceae</taxon>
        <taxon>Litorivita</taxon>
    </lineage>
</organism>
<dbReference type="Proteomes" id="UP000248012">
    <property type="component" value="Unassembled WGS sequence"/>
</dbReference>
<protein>
    <submittedName>
        <fullName evidence="1">Gamma-glutamyl kinase</fullName>
    </submittedName>
</protein>
<accession>A0A2V4NDQ7</accession>
<name>A0A2V4NDQ7_9RHOB</name>
<dbReference type="RefSeq" id="WP_110795128.1">
    <property type="nucleotide sequence ID" value="NZ_KZ826482.1"/>
</dbReference>
<dbReference type="GO" id="GO:0016301">
    <property type="term" value="F:kinase activity"/>
    <property type="evidence" value="ECO:0007669"/>
    <property type="project" value="UniProtKB-KW"/>
</dbReference>
<keyword evidence="1" id="KW-0418">Kinase</keyword>